<keyword evidence="3" id="KW-1185">Reference proteome</keyword>
<evidence type="ECO:0000256" key="1">
    <source>
        <dbReference type="SAM" id="MobiDB-lite"/>
    </source>
</evidence>
<evidence type="ECO:0000313" key="2">
    <source>
        <dbReference type="EMBL" id="GFO35528.1"/>
    </source>
</evidence>
<protein>
    <submittedName>
        <fullName evidence="2">Uncharacterized protein</fullName>
    </submittedName>
</protein>
<organism evidence="2 3">
    <name type="scientific">Plakobranchus ocellatus</name>
    <dbReference type="NCBI Taxonomy" id="259542"/>
    <lineage>
        <taxon>Eukaryota</taxon>
        <taxon>Metazoa</taxon>
        <taxon>Spiralia</taxon>
        <taxon>Lophotrochozoa</taxon>
        <taxon>Mollusca</taxon>
        <taxon>Gastropoda</taxon>
        <taxon>Heterobranchia</taxon>
        <taxon>Euthyneura</taxon>
        <taxon>Panpulmonata</taxon>
        <taxon>Sacoglossa</taxon>
        <taxon>Placobranchoidea</taxon>
        <taxon>Plakobranchidae</taxon>
        <taxon>Plakobranchus</taxon>
    </lineage>
</organism>
<feature type="compositionally biased region" description="Basic and acidic residues" evidence="1">
    <location>
        <begin position="1"/>
        <end position="13"/>
    </location>
</feature>
<feature type="compositionally biased region" description="Polar residues" evidence="1">
    <location>
        <begin position="19"/>
        <end position="34"/>
    </location>
</feature>
<comment type="caution">
    <text evidence="2">The sequence shown here is derived from an EMBL/GenBank/DDBJ whole genome shotgun (WGS) entry which is preliminary data.</text>
</comment>
<name>A0AAV4CUJ8_9GAST</name>
<dbReference type="AlphaFoldDB" id="A0AAV4CUJ8"/>
<proteinExistence type="predicted"/>
<dbReference type="Proteomes" id="UP000735302">
    <property type="component" value="Unassembled WGS sequence"/>
</dbReference>
<sequence length="79" mass="8753">MQVDKDRSLKENDCVVGGQKSSRTNKYGRGQSSHPLEPSRKAESGTAEAKLAQECRCPGQNDRKLDYAELKRTSQQGGR</sequence>
<reference evidence="2 3" key="1">
    <citation type="journal article" date="2021" name="Elife">
        <title>Chloroplast acquisition without the gene transfer in kleptoplastic sea slugs, Plakobranchus ocellatus.</title>
        <authorList>
            <person name="Maeda T."/>
            <person name="Takahashi S."/>
            <person name="Yoshida T."/>
            <person name="Shimamura S."/>
            <person name="Takaki Y."/>
            <person name="Nagai Y."/>
            <person name="Toyoda A."/>
            <person name="Suzuki Y."/>
            <person name="Arimoto A."/>
            <person name="Ishii H."/>
            <person name="Satoh N."/>
            <person name="Nishiyama T."/>
            <person name="Hasebe M."/>
            <person name="Maruyama T."/>
            <person name="Minagawa J."/>
            <person name="Obokata J."/>
            <person name="Shigenobu S."/>
        </authorList>
    </citation>
    <scope>NUCLEOTIDE SEQUENCE [LARGE SCALE GENOMIC DNA]</scope>
</reference>
<accession>A0AAV4CUJ8</accession>
<evidence type="ECO:0000313" key="3">
    <source>
        <dbReference type="Proteomes" id="UP000735302"/>
    </source>
</evidence>
<feature type="region of interest" description="Disordered" evidence="1">
    <location>
        <begin position="1"/>
        <end position="48"/>
    </location>
</feature>
<dbReference type="EMBL" id="BLXT01006999">
    <property type="protein sequence ID" value="GFO35528.1"/>
    <property type="molecule type" value="Genomic_DNA"/>
</dbReference>
<gene>
    <name evidence="2" type="ORF">PoB_006203300</name>
</gene>